<comment type="caution">
    <text evidence="2">The sequence shown here is derived from an EMBL/GenBank/DDBJ whole genome shotgun (WGS) entry which is preliminary data.</text>
</comment>
<evidence type="ECO:0000313" key="2">
    <source>
        <dbReference type="EMBL" id="NGP87044.1"/>
    </source>
</evidence>
<dbReference type="Gene3D" id="2.60.40.1190">
    <property type="match status" value="1"/>
</dbReference>
<protein>
    <submittedName>
        <fullName evidence="2">Carbohydrate binding family 9 domain-containing protein</fullName>
    </submittedName>
</protein>
<feature type="domain" description="DUF5916" evidence="1">
    <location>
        <begin position="217"/>
        <end position="853"/>
    </location>
</feature>
<reference evidence="2 3" key="1">
    <citation type="submission" date="2020-02" db="EMBL/GenBank/DDBJ databases">
        <title>Aliifodinibius halophilus 2W32, complete genome.</title>
        <authorList>
            <person name="Li Y."/>
            <person name="Wu S."/>
        </authorList>
    </citation>
    <scope>NUCLEOTIDE SEQUENCE [LARGE SCALE GENOMIC DNA]</scope>
    <source>
        <strain evidence="2 3">2W32</strain>
    </source>
</reference>
<evidence type="ECO:0000259" key="1">
    <source>
        <dbReference type="Pfam" id="PF19313"/>
    </source>
</evidence>
<dbReference type="AlphaFoldDB" id="A0A6M1T7C1"/>
<sequence length="854" mass="97416">MRTAKAHAKGEEDIVLDGKLDEKVWQEASYTSGFTQREPNEGAEATLTTKVAFVYSDEALYIGARMYSDNPEKIKAQLSRRDNMGNSERLIISLDTYLDRRTSRSFAVSASSVRADYFQPEDEMGYRNRDYSYNPVWETKSNIDSKGWTTEIRIPFSQLRYSDSKKQRWGLNINRYIPQRNEDSFWVMVPQDENGWASRFGTLTGIKDISQKRQIEFVPYAAGSALLKGDPDSDNPFSENVNWKGRFGGDFKIGLGPNLKIDGTVNPDFGQVEADPAQVNLSAFETFFEEKRPFFTQNQQLFRSLSGGGGRSDRYFYSRRIGAAPSLRPTGNDDIDYAEEISNTSIIGAAKITGRFPSGLSVGGLGTVTAREKAEVYNADTDTYDEVVVEPTTTYGVLRSEQEFGEYTSTIGFIMTGVYRNLEDNTELNSQLNETAFTGGTDWNLRFEDGKYQLSGDAGFSYVSGSPDAILNVQQSSARYYQRPDASYLSLDSTKTKLGGYRGRLQISKNAGEHWLWEAGARVKSPGFDLNDTGILFRADDISSKAELTFRENDPGSWYQSYRLELSWDGSWNYGGTQRENRFGFDSNIEWNNFWRTFFNVRYSPRTMSDRLTRGGPLMGSPEEYAIFGGLFTNRSDNVFGEIFGRYEEDEFGGWQLAVRPSVRVNTGDRWEFEIEPRFSRQKNTRQYITTKEGGPSETFGKRYIFSSIDRSTLSLQTRVNYAFSPDLTLEFYAEPFVASGNYYKPGELPAAESYNIDRYEDYSIEDGKYKVNHKGDEFEVPADNDFLVKSFRSSLVLRYQWRPGSTFFLVWQQNRFVQEERNRFVEPGDLVNALGETGDNIFSVKFTYWFNVN</sequence>
<dbReference type="EMBL" id="JAALLS010000002">
    <property type="protein sequence ID" value="NGP87044.1"/>
    <property type="molecule type" value="Genomic_DNA"/>
</dbReference>
<evidence type="ECO:0000313" key="3">
    <source>
        <dbReference type="Proteomes" id="UP000479132"/>
    </source>
</evidence>
<proteinExistence type="predicted"/>
<gene>
    <name evidence="2" type="ORF">G3569_01655</name>
</gene>
<dbReference type="Proteomes" id="UP000479132">
    <property type="component" value="Unassembled WGS sequence"/>
</dbReference>
<dbReference type="CDD" id="cd09618">
    <property type="entry name" value="CBM9_like_2"/>
    <property type="match status" value="1"/>
</dbReference>
<dbReference type="Pfam" id="PF19313">
    <property type="entry name" value="DUF5916"/>
    <property type="match status" value="1"/>
</dbReference>
<dbReference type="InterPro" id="IPR045670">
    <property type="entry name" value="DUF5916"/>
</dbReference>
<name>A0A6M1T7C1_9BACT</name>
<keyword evidence="3" id="KW-1185">Reference proteome</keyword>
<dbReference type="SUPFAM" id="SSF49344">
    <property type="entry name" value="CBD9-like"/>
    <property type="match status" value="1"/>
</dbReference>
<dbReference type="RefSeq" id="WP_165265441.1">
    <property type="nucleotide sequence ID" value="NZ_JAALLS010000002.1"/>
</dbReference>
<organism evidence="2 3">
    <name type="scientific">Fodinibius halophilus</name>
    <dbReference type="NCBI Taxonomy" id="1736908"/>
    <lineage>
        <taxon>Bacteria</taxon>
        <taxon>Pseudomonadati</taxon>
        <taxon>Balneolota</taxon>
        <taxon>Balneolia</taxon>
        <taxon>Balneolales</taxon>
        <taxon>Balneolaceae</taxon>
        <taxon>Fodinibius</taxon>
    </lineage>
</organism>
<accession>A0A6M1T7C1</accession>